<feature type="chain" id="PRO_5036439849" description="SH3b domain-containing protein" evidence="1">
    <location>
        <begin position="34"/>
        <end position="118"/>
    </location>
</feature>
<dbReference type="STRING" id="1160718.SU9_07725"/>
<evidence type="ECO:0000256" key="1">
    <source>
        <dbReference type="SAM" id="SignalP"/>
    </source>
</evidence>
<dbReference type="OrthoDB" id="3482365at2"/>
<proteinExistence type="predicted"/>
<dbReference type="EMBL" id="AJGV01000057">
    <property type="protein sequence ID" value="EJJ07618.1"/>
    <property type="molecule type" value="Genomic_DNA"/>
</dbReference>
<gene>
    <name evidence="3" type="ORF">SU9_023880</name>
    <name evidence="2" type="ORF">SU9_07725</name>
</gene>
<evidence type="ECO:0000313" key="3">
    <source>
        <dbReference type="EMBL" id="QTZ94106.1"/>
    </source>
</evidence>
<dbReference type="HOGENOM" id="CLU_088950_2_0_11"/>
<reference evidence="2" key="1">
    <citation type="journal article" date="2012" name="J. Bacteriol.">
        <title>Genome Sequence of Streptomyces auratus Strain AGR0001, a Phoslactomycin-Producing Actinomycete.</title>
        <authorList>
            <person name="Han X."/>
            <person name="Li M."/>
            <person name="Ding Z."/>
            <person name="Zhao J."/>
            <person name="Ji K."/>
            <person name="Wen M."/>
            <person name="Lu T."/>
        </authorList>
    </citation>
    <scope>NUCLEOTIDE SEQUENCE [LARGE SCALE GENOMIC DNA]</scope>
    <source>
        <strain evidence="2">AGR0001</strain>
    </source>
</reference>
<reference evidence="3" key="2">
    <citation type="submission" date="2021-04" db="EMBL/GenBank/DDBJ databases">
        <authorList>
            <person name="Wen M.-L."/>
            <person name="Han X.-L."/>
            <person name="Xiong J."/>
        </authorList>
    </citation>
    <scope>NUCLEOTIDE SEQUENCE</scope>
    <source>
        <strain evidence="3">AGR0001</strain>
    </source>
</reference>
<evidence type="ECO:0008006" key="5">
    <source>
        <dbReference type="Google" id="ProtNLM"/>
    </source>
</evidence>
<name>J2K480_9ACTN</name>
<dbReference type="EMBL" id="CP072931">
    <property type="protein sequence ID" value="QTZ94106.1"/>
    <property type="molecule type" value="Genomic_DNA"/>
</dbReference>
<dbReference type="AlphaFoldDB" id="J2K480"/>
<sequence>MFPRSKTGKIGAFARCVLSGALTGAVVAGPAQAADDEDDLAPYEGRVVAKRGVVLRTGPSYEYRAVGSKRYGTVVAIACRLNGQEVEGNPVWYRLSDASYAWSSVRHIVHDGEDPRWC</sequence>
<keyword evidence="4" id="KW-1185">Reference proteome</keyword>
<organism evidence="2">
    <name type="scientific">Streptomyces auratus AGR0001</name>
    <dbReference type="NCBI Taxonomy" id="1160718"/>
    <lineage>
        <taxon>Bacteria</taxon>
        <taxon>Bacillati</taxon>
        <taxon>Actinomycetota</taxon>
        <taxon>Actinomycetes</taxon>
        <taxon>Kitasatosporales</taxon>
        <taxon>Streptomycetaceae</taxon>
        <taxon>Streptomyces</taxon>
    </lineage>
</organism>
<accession>J2K480</accession>
<feature type="signal peptide" evidence="1">
    <location>
        <begin position="1"/>
        <end position="33"/>
    </location>
</feature>
<dbReference type="eggNOG" id="COG4991">
    <property type="taxonomic scope" value="Bacteria"/>
</dbReference>
<keyword evidence="1" id="KW-0732">Signal</keyword>
<evidence type="ECO:0000313" key="4">
    <source>
        <dbReference type="Proteomes" id="UP000009036"/>
    </source>
</evidence>
<dbReference type="PATRIC" id="fig|1160718.3.peg.1567"/>
<dbReference type="KEGG" id="sauh:SU9_023880"/>
<dbReference type="Proteomes" id="UP000009036">
    <property type="component" value="Chromosome"/>
</dbReference>
<protein>
    <recommendedName>
        <fullName evidence="5">SH3b domain-containing protein</fullName>
    </recommendedName>
</protein>
<evidence type="ECO:0000313" key="2">
    <source>
        <dbReference type="EMBL" id="EJJ07618.1"/>
    </source>
</evidence>
<dbReference type="RefSeq" id="WP_006603116.1">
    <property type="nucleotide sequence ID" value="NZ_CP072931.1"/>
</dbReference>